<sequence>MNITSLIKKLTAMNYQDLAKSIYKIVNDDPAFFNIEDIINSIYSKYKETKDINLAYLHSDINKNGLLI</sequence>
<dbReference type="RefSeq" id="WP_167807697.1">
    <property type="nucleotide sequence ID" value="NZ_JAAVMB010000012.1"/>
</dbReference>
<dbReference type="EMBL" id="JAAVMB010000012">
    <property type="protein sequence ID" value="NKC68509.1"/>
    <property type="molecule type" value="Genomic_DNA"/>
</dbReference>
<comment type="caution">
    <text evidence="1">The sequence shown here is derived from an EMBL/GenBank/DDBJ whole genome shotgun (WGS) entry which is preliminary data.</text>
</comment>
<dbReference type="Proteomes" id="UP000521358">
    <property type="component" value="Unassembled WGS sequence"/>
</dbReference>
<name>A0A7X6D9Y0_9ENTE</name>
<gene>
    <name evidence="1" type="ORF">HED35_10450</name>
</gene>
<dbReference type="AlphaFoldDB" id="A0A7X6D9Y0"/>
<evidence type="ECO:0000313" key="2">
    <source>
        <dbReference type="Proteomes" id="UP000521358"/>
    </source>
</evidence>
<protein>
    <submittedName>
        <fullName evidence="1">Uncharacterized protein</fullName>
    </submittedName>
</protein>
<accession>A0A7X6D9Y0</accession>
<evidence type="ECO:0000313" key="1">
    <source>
        <dbReference type="EMBL" id="NKC68509.1"/>
    </source>
</evidence>
<organism evidence="1 2">
    <name type="scientific">Vagococcus fluvialis</name>
    <dbReference type="NCBI Taxonomy" id="2738"/>
    <lineage>
        <taxon>Bacteria</taxon>
        <taxon>Bacillati</taxon>
        <taxon>Bacillota</taxon>
        <taxon>Bacilli</taxon>
        <taxon>Lactobacillales</taxon>
        <taxon>Enterococcaceae</taxon>
        <taxon>Vagococcus</taxon>
    </lineage>
</organism>
<proteinExistence type="predicted"/>
<reference evidence="1 2" key="1">
    <citation type="submission" date="2020-03" db="EMBL/GenBank/DDBJ databases">
        <title>Bacterial samples isolated from urine from healthy bovine heifers (Gyr breed).</title>
        <authorList>
            <person name="Giannattasio-Ferraz S."/>
            <person name="Maskeri L."/>
            <person name="Penido A."/>
            <person name="Barbosa-Stancioli E.F."/>
            <person name="Putonti C."/>
        </authorList>
    </citation>
    <scope>NUCLEOTIDE SEQUENCE [LARGE SCALE GENOMIC DNA]</scope>
    <source>
        <strain evidence="1 2">UFMG-H7</strain>
    </source>
</reference>